<dbReference type="Pfam" id="PF06580">
    <property type="entry name" value="His_kinase"/>
    <property type="match status" value="1"/>
</dbReference>
<dbReference type="PANTHER" id="PTHR34220:SF7">
    <property type="entry name" value="SENSOR HISTIDINE KINASE YPDA"/>
    <property type="match status" value="1"/>
</dbReference>
<feature type="transmembrane region" description="Helical" evidence="1">
    <location>
        <begin position="34"/>
        <end position="54"/>
    </location>
</feature>
<dbReference type="InterPro" id="IPR010559">
    <property type="entry name" value="Sig_transdc_His_kin_internal"/>
</dbReference>
<dbReference type="Proteomes" id="UP000316778">
    <property type="component" value="Unassembled WGS sequence"/>
</dbReference>
<dbReference type="EMBL" id="VLLG01000002">
    <property type="protein sequence ID" value="TWI92139.1"/>
    <property type="molecule type" value="Genomic_DNA"/>
</dbReference>
<dbReference type="RefSeq" id="WP_145711411.1">
    <property type="nucleotide sequence ID" value="NZ_BAAAFY010000001.1"/>
</dbReference>
<keyword evidence="1" id="KW-1133">Transmembrane helix</keyword>
<name>A0A562TF29_CHIJA</name>
<gene>
    <name evidence="3" type="ORF">LX66_1522</name>
</gene>
<evidence type="ECO:0000259" key="2">
    <source>
        <dbReference type="Pfam" id="PF06580"/>
    </source>
</evidence>
<dbReference type="InterPro" id="IPR036890">
    <property type="entry name" value="HATPase_C_sf"/>
</dbReference>
<dbReference type="Gene3D" id="3.30.565.10">
    <property type="entry name" value="Histidine kinase-like ATPase, C-terminal domain"/>
    <property type="match status" value="1"/>
</dbReference>
<feature type="transmembrane region" description="Helical" evidence="1">
    <location>
        <begin position="61"/>
        <end position="80"/>
    </location>
</feature>
<evidence type="ECO:0000256" key="1">
    <source>
        <dbReference type="SAM" id="Phobius"/>
    </source>
</evidence>
<evidence type="ECO:0000313" key="4">
    <source>
        <dbReference type="Proteomes" id="UP000316778"/>
    </source>
</evidence>
<feature type="transmembrane region" description="Helical" evidence="1">
    <location>
        <begin position="140"/>
        <end position="161"/>
    </location>
</feature>
<dbReference type="AlphaFoldDB" id="A0A562TF29"/>
<organism evidence="3 4">
    <name type="scientific">Chitinophaga japonensis</name>
    <name type="common">Flexibacter japonensis</name>
    <dbReference type="NCBI Taxonomy" id="104662"/>
    <lineage>
        <taxon>Bacteria</taxon>
        <taxon>Pseudomonadati</taxon>
        <taxon>Bacteroidota</taxon>
        <taxon>Chitinophagia</taxon>
        <taxon>Chitinophagales</taxon>
        <taxon>Chitinophagaceae</taxon>
        <taxon>Chitinophaga</taxon>
    </lineage>
</organism>
<dbReference type="InterPro" id="IPR050640">
    <property type="entry name" value="Bact_2-comp_sensor_kinase"/>
</dbReference>
<keyword evidence="1" id="KW-0472">Membrane</keyword>
<keyword evidence="1" id="KW-0812">Transmembrane</keyword>
<feature type="domain" description="Signal transduction histidine kinase internal region" evidence="2">
    <location>
        <begin position="184"/>
        <end position="260"/>
    </location>
</feature>
<keyword evidence="3" id="KW-0808">Transferase</keyword>
<keyword evidence="4" id="KW-1185">Reference proteome</keyword>
<accession>A0A562TF29</accession>
<dbReference type="GO" id="GO:0000155">
    <property type="term" value="F:phosphorelay sensor kinase activity"/>
    <property type="evidence" value="ECO:0007669"/>
    <property type="project" value="InterPro"/>
</dbReference>
<sequence>MKPALTAGLPVSAAPVSCKPAIRLTFAGMKKYNWNIGIPFSLIIAVISSLPRLIRFNSTDLSQYVYLAAYYFVFSLLTWYLNHLLIHAPLLQRSRRANQLFFAISIPLGCVLSFAYDYLNSAITNHPLQLADLPATQRRTALILFRGIMFNGLIAFLVFHLKQMKDKQQGLLELEHLKQAQLQARLSSLKEQLSPHFLFNTLNTLSTLTQEAPVKHFVNEMANLYRYILKNRAQDHVQLEEEMAFIHSYLYILEARFGQSLQVEIAVDKKWYASRVPPLVLQMLVENAVKHNIVLQSRPLVLRVFTEGEYIVVQNNLQPRQQQETTSGIGLNNIYERYKLLFGRDVMIRRTADAFCVQLPLII</sequence>
<dbReference type="OrthoDB" id="9809908at2"/>
<proteinExistence type="predicted"/>
<reference evidence="3 4" key="1">
    <citation type="journal article" date="2013" name="Stand. Genomic Sci.">
        <title>Genomic Encyclopedia of Type Strains, Phase I: The one thousand microbial genomes (KMG-I) project.</title>
        <authorList>
            <person name="Kyrpides N.C."/>
            <person name="Woyke T."/>
            <person name="Eisen J.A."/>
            <person name="Garrity G."/>
            <person name="Lilburn T.G."/>
            <person name="Beck B.J."/>
            <person name="Whitman W.B."/>
            <person name="Hugenholtz P."/>
            <person name="Klenk H.P."/>
        </authorList>
    </citation>
    <scope>NUCLEOTIDE SEQUENCE [LARGE SCALE GENOMIC DNA]</scope>
    <source>
        <strain evidence="3 4">DSM 13484</strain>
    </source>
</reference>
<protein>
    <submittedName>
        <fullName evidence="3">Histidine kinase</fullName>
    </submittedName>
</protein>
<comment type="caution">
    <text evidence="3">The sequence shown here is derived from an EMBL/GenBank/DDBJ whole genome shotgun (WGS) entry which is preliminary data.</text>
</comment>
<evidence type="ECO:0000313" key="3">
    <source>
        <dbReference type="EMBL" id="TWI92139.1"/>
    </source>
</evidence>
<dbReference type="GO" id="GO:0016020">
    <property type="term" value="C:membrane"/>
    <property type="evidence" value="ECO:0007669"/>
    <property type="project" value="InterPro"/>
</dbReference>
<dbReference type="PANTHER" id="PTHR34220">
    <property type="entry name" value="SENSOR HISTIDINE KINASE YPDA"/>
    <property type="match status" value="1"/>
</dbReference>
<feature type="transmembrane region" description="Helical" evidence="1">
    <location>
        <begin position="100"/>
        <end position="119"/>
    </location>
</feature>
<keyword evidence="3" id="KW-0418">Kinase</keyword>